<feature type="domain" description="DRBM" evidence="2">
    <location>
        <begin position="181"/>
        <end position="246"/>
    </location>
</feature>
<name>A0A813JNB8_POLGL</name>
<evidence type="ECO:0000259" key="3">
    <source>
        <dbReference type="Pfam" id="PF10354"/>
    </source>
</evidence>
<dbReference type="EMBL" id="CAJNNW010025774">
    <property type="protein sequence ID" value="CAE8679572.1"/>
    <property type="molecule type" value="Genomic_DNA"/>
</dbReference>
<evidence type="ECO:0000256" key="1">
    <source>
        <dbReference type="SAM" id="MobiDB-lite"/>
    </source>
</evidence>
<gene>
    <name evidence="4" type="ORF">PGLA2088_LOCUS21425</name>
</gene>
<dbReference type="Pfam" id="PF00035">
    <property type="entry name" value="dsrm"/>
    <property type="match status" value="1"/>
</dbReference>
<evidence type="ECO:0000259" key="2">
    <source>
        <dbReference type="Pfam" id="PF00035"/>
    </source>
</evidence>
<proteinExistence type="predicted"/>
<dbReference type="GO" id="GO:0070475">
    <property type="term" value="P:rRNA base methylation"/>
    <property type="evidence" value="ECO:0007669"/>
    <property type="project" value="InterPro"/>
</dbReference>
<dbReference type="AlphaFoldDB" id="A0A813JNB8"/>
<dbReference type="GO" id="GO:0070042">
    <property type="term" value="F:rRNA (uridine-N3-)-methyltransferase activity"/>
    <property type="evidence" value="ECO:0007669"/>
    <property type="project" value="InterPro"/>
</dbReference>
<organism evidence="4 5">
    <name type="scientific">Polarella glacialis</name>
    <name type="common">Dinoflagellate</name>
    <dbReference type="NCBI Taxonomy" id="89957"/>
    <lineage>
        <taxon>Eukaryota</taxon>
        <taxon>Sar</taxon>
        <taxon>Alveolata</taxon>
        <taxon>Dinophyceae</taxon>
        <taxon>Suessiales</taxon>
        <taxon>Suessiaceae</taxon>
        <taxon>Polarella</taxon>
    </lineage>
</organism>
<dbReference type="InterPro" id="IPR014720">
    <property type="entry name" value="dsRBD_dom"/>
</dbReference>
<evidence type="ECO:0000313" key="4">
    <source>
        <dbReference type="EMBL" id="CAE8679572.1"/>
    </source>
</evidence>
<reference evidence="4" key="1">
    <citation type="submission" date="2021-02" db="EMBL/GenBank/DDBJ databases">
        <authorList>
            <person name="Dougan E. K."/>
            <person name="Rhodes N."/>
            <person name="Thang M."/>
            <person name="Chan C."/>
        </authorList>
    </citation>
    <scope>NUCLEOTIDE SEQUENCE</scope>
</reference>
<dbReference type="InterPro" id="IPR019446">
    <property type="entry name" value="BMT5-like"/>
</dbReference>
<sequence length="589" mass="63525">MATANKQLLLKVVERIVGRTVEEEVDLGYETLPDTAGYKSSVVVMCLGNIDFAGPPCRTIEAAEDAAARKALGAFASAGALAQGPAKQLRLPQQPQVPPPPMMKTPTAKAPPGGRPLQTQWPPAPMHAISFAVKEEIQLLCHEALLVKKLKTGNQIPHQQFFQQPTSVAEAASQIANAKGNLNQLISKLLGRSLDKADVEFTVNELQGGSFQAVVRIPSLGGQSFAGAPCSKKKDAEHSASAVAFNCLKAAHPSEVPRPPQGKKRPLSESGTPALAEPGVAEEFREWQEARLESLAEGDVADHTSLDLFYGQVCLVCLTVVSVRGWEPHSNGQKHAKRFQMAPMKLRADCCRPPTSPPCDLFGPETFMQTAGWAEVDANGVYPPVLTLGEMDYSFSLAVAQQRPPNSPLVATSYLAEHDPSEPEIHPGDDGQRAVFRRLSLPDMKGALLRNLKALEQLGGEVKHGVDATALDGTLRSQGVDGGFQFVVFPFPRATLSRAPDPKNSRLLRNFFWSATQEGFLLAGGLVQLVMLSQQYEEWDVNGMAVDAGLSLVSRVQVPSSFYQAREMSGKPWSPAGAELLTFKLSESE</sequence>
<protein>
    <submittedName>
        <fullName evidence="4">Uncharacterized protein</fullName>
    </submittedName>
</protein>
<dbReference type="Pfam" id="PF10354">
    <property type="entry name" value="BMT5-like"/>
    <property type="match status" value="1"/>
</dbReference>
<comment type="caution">
    <text evidence="4">The sequence shown here is derived from an EMBL/GenBank/DDBJ whole genome shotgun (WGS) entry which is preliminary data.</text>
</comment>
<accession>A0A813JNB8</accession>
<feature type="domain" description="25S rRNA (uridine-N(3))-methyltransferase BMT5-like" evidence="3">
    <location>
        <begin position="449"/>
        <end position="564"/>
    </location>
</feature>
<feature type="region of interest" description="Disordered" evidence="1">
    <location>
        <begin position="253"/>
        <end position="276"/>
    </location>
</feature>
<dbReference type="Proteomes" id="UP000626109">
    <property type="component" value="Unassembled WGS sequence"/>
</dbReference>
<feature type="region of interest" description="Disordered" evidence="1">
    <location>
        <begin position="85"/>
        <end position="114"/>
    </location>
</feature>
<evidence type="ECO:0000313" key="5">
    <source>
        <dbReference type="Proteomes" id="UP000626109"/>
    </source>
</evidence>